<keyword evidence="4 7" id="KW-1133">Transmembrane helix</keyword>
<comment type="catalytic activity">
    <reaction evidence="7">
        <text>L-cysteinyl-[protein] + hexadecanoyl-CoA = S-hexadecanoyl-L-cysteinyl-[protein] + CoA</text>
        <dbReference type="Rhea" id="RHEA:36683"/>
        <dbReference type="Rhea" id="RHEA-COMP:10131"/>
        <dbReference type="Rhea" id="RHEA-COMP:11032"/>
        <dbReference type="ChEBI" id="CHEBI:29950"/>
        <dbReference type="ChEBI" id="CHEBI:57287"/>
        <dbReference type="ChEBI" id="CHEBI:57379"/>
        <dbReference type="ChEBI" id="CHEBI:74151"/>
        <dbReference type="EC" id="2.3.1.225"/>
    </reaction>
</comment>
<dbReference type="GO" id="GO:0016020">
    <property type="term" value="C:membrane"/>
    <property type="evidence" value="ECO:0007669"/>
    <property type="project" value="UniProtKB-SubCell"/>
</dbReference>
<keyword evidence="2 7" id="KW-0808">Transferase</keyword>
<reference evidence="9 10" key="1">
    <citation type="submission" date="2015-12" db="EMBL/GenBank/DDBJ databases">
        <title>Dictyostelia acquired genes for synthesis and detection of signals that induce cell-type specialization by lateral gene transfer from prokaryotes.</title>
        <authorList>
            <person name="Gloeckner G."/>
            <person name="Schaap P."/>
        </authorList>
    </citation>
    <scope>NUCLEOTIDE SEQUENCE [LARGE SCALE GENOMIC DNA]</scope>
    <source>
        <strain evidence="9 10">TK</strain>
    </source>
</reference>
<feature type="transmembrane region" description="Helical" evidence="7">
    <location>
        <begin position="46"/>
        <end position="67"/>
    </location>
</feature>
<keyword evidence="3 7" id="KW-0812">Transmembrane</keyword>
<organism evidence="9 10">
    <name type="scientific">Tieghemostelium lacteum</name>
    <name type="common">Slime mold</name>
    <name type="synonym">Dictyostelium lacteum</name>
    <dbReference type="NCBI Taxonomy" id="361077"/>
    <lineage>
        <taxon>Eukaryota</taxon>
        <taxon>Amoebozoa</taxon>
        <taxon>Evosea</taxon>
        <taxon>Eumycetozoa</taxon>
        <taxon>Dictyostelia</taxon>
        <taxon>Dictyosteliales</taxon>
        <taxon>Raperosteliaceae</taxon>
        <taxon>Tieghemostelium</taxon>
    </lineage>
</organism>
<evidence type="ECO:0000256" key="2">
    <source>
        <dbReference type="ARBA" id="ARBA00022679"/>
    </source>
</evidence>
<feature type="transmembrane region" description="Helical" evidence="7">
    <location>
        <begin position="189"/>
        <end position="210"/>
    </location>
</feature>
<dbReference type="Proteomes" id="UP000076078">
    <property type="component" value="Unassembled WGS sequence"/>
</dbReference>
<comment type="caution">
    <text evidence="9">The sequence shown here is derived from an EMBL/GenBank/DDBJ whole genome shotgun (WGS) entry which is preliminary data.</text>
</comment>
<feature type="transmembrane region" description="Helical" evidence="7">
    <location>
        <begin position="99"/>
        <end position="118"/>
    </location>
</feature>
<feature type="domain" description="Palmitoyltransferase DHHC" evidence="8">
    <location>
        <begin position="141"/>
        <end position="273"/>
    </location>
</feature>
<gene>
    <name evidence="9" type="ORF">DLAC_10712</name>
</gene>
<keyword evidence="5 7" id="KW-0472">Membrane</keyword>
<name>A0A151Z421_TIELA</name>
<keyword evidence="10" id="KW-1185">Reference proteome</keyword>
<keyword evidence="6 7" id="KW-0012">Acyltransferase</keyword>
<evidence type="ECO:0000256" key="3">
    <source>
        <dbReference type="ARBA" id="ARBA00022692"/>
    </source>
</evidence>
<dbReference type="InterPro" id="IPR039859">
    <property type="entry name" value="PFA4/ZDH16/20/ERF2-like"/>
</dbReference>
<protein>
    <recommendedName>
        <fullName evidence="7">Palmitoyltransferase</fullName>
        <ecNumber evidence="7">2.3.1.225</ecNumber>
    </recommendedName>
</protein>
<dbReference type="PROSITE" id="PS50216">
    <property type="entry name" value="DHHC"/>
    <property type="match status" value="1"/>
</dbReference>
<evidence type="ECO:0000256" key="7">
    <source>
        <dbReference type="RuleBase" id="RU079119"/>
    </source>
</evidence>
<dbReference type="EC" id="2.3.1.225" evidence="7"/>
<accession>A0A151Z421</accession>
<evidence type="ECO:0000256" key="1">
    <source>
        <dbReference type="ARBA" id="ARBA00004141"/>
    </source>
</evidence>
<dbReference type="AlphaFoldDB" id="A0A151Z421"/>
<comment type="similarity">
    <text evidence="7">Belongs to the DHHC palmitoyltransferase family.</text>
</comment>
<evidence type="ECO:0000256" key="4">
    <source>
        <dbReference type="ARBA" id="ARBA00022989"/>
    </source>
</evidence>
<dbReference type="EMBL" id="LODT01000048">
    <property type="protein sequence ID" value="KYQ88688.1"/>
    <property type="molecule type" value="Genomic_DNA"/>
</dbReference>
<evidence type="ECO:0000313" key="10">
    <source>
        <dbReference type="Proteomes" id="UP000076078"/>
    </source>
</evidence>
<comment type="subcellular location">
    <subcellularLocation>
        <location evidence="1">Membrane</location>
        <topology evidence="1">Multi-pass membrane protein</topology>
    </subcellularLocation>
</comment>
<dbReference type="OMA" id="GTHHCSW"/>
<dbReference type="OrthoDB" id="331948at2759"/>
<evidence type="ECO:0000313" key="9">
    <source>
        <dbReference type="EMBL" id="KYQ88688.1"/>
    </source>
</evidence>
<sequence length="330" mass="39047">MENGFKDLTIVDFVTLSVIVILLPMFTDLLNSLFPNARIGRIATEIVGIILVFFIVTLIYVAVYLWYCIYLPYYLVKQIHVVNILDVFIGDGNRSWVPLYIHLLLCTFIVLNLYYYYYKTIVSGIFSKQLSVKALKELDEEQRTRYCSRCRSLKTSTSFHCKVCNRCSEGIDHHCPYVNTCVISGSNWAYFYMFLWFVFFGLIYACYLSYFPFKDCYLNKTTLSSTDEKMCQRLSKFSMIFICAILLLIPASFIMIWQGYLLYTNTTTIHLLKNLKESPTYSQWFLYIWNKFKCGSIQNFKSQFPNWRFWNLFIPYNHPTLHLQLKSKIK</sequence>
<feature type="transmembrane region" description="Helical" evidence="7">
    <location>
        <begin position="239"/>
        <end position="263"/>
    </location>
</feature>
<dbReference type="STRING" id="361077.A0A151Z421"/>
<proteinExistence type="inferred from homology"/>
<dbReference type="InParanoid" id="A0A151Z421"/>
<comment type="domain">
    <text evidence="7">The DHHC domain is required for palmitoyltransferase activity.</text>
</comment>
<dbReference type="PANTHER" id="PTHR12246">
    <property type="entry name" value="PALMITOYLTRANSFERASE ZDHHC16"/>
    <property type="match status" value="1"/>
</dbReference>
<dbReference type="InterPro" id="IPR001594">
    <property type="entry name" value="Palmitoyltrfase_DHHC"/>
</dbReference>
<evidence type="ECO:0000256" key="5">
    <source>
        <dbReference type="ARBA" id="ARBA00023136"/>
    </source>
</evidence>
<dbReference type="Pfam" id="PF01529">
    <property type="entry name" value="DHHC"/>
    <property type="match status" value="1"/>
</dbReference>
<feature type="transmembrane region" description="Helical" evidence="7">
    <location>
        <begin position="13"/>
        <end position="34"/>
    </location>
</feature>
<dbReference type="GO" id="GO:0019706">
    <property type="term" value="F:protein-cysteine S-palmitoyltransferase activity"/>
    <property type="evidence" value="ECO:0007669"/>
    <property type="project" value="UniProtKB-EC"/>
</dbReference>
<evidence type="ECO:0000259" key="8">
    <source>
        <dbReference type="Pfam" id="PF01529"/>
    </source>
</evidence>
<evidence type="ECO:0000256" key="6">
    <source>
        <dbReference type="ARBA" id="ARBA00023315"/>
    </source>
</evidence>